<dbReference type="RefSeq" id="WP_097321368.1">
    <property type="nucleotide sequence ID" value="NZ_OBDY01000007.1"/>
</dbReference>
<dbReference type="Gene3D" id="3.90.1140.10">
    <property type="entry name" value="Cyclic phosphodiesterase"/>
    <property type="match status" value="1"/>
</dbReference>
<keyword evidence="1" id="KW-0436">Ligase</keyword>
<protein>
    <submittedName>
        <fullName evidence="1">2'-5' RNA ligase</fullName>
    </submittedName>
</protein>
<dbReference type="GO" id="GO:0016874">
    <property type="term" value="F:ligase activity"/>
    <property type="evidence" value="ECO:0007669"/>
    <property type="project" value="UniProtKB-KW"/>
</dbReference>
<dbReference type="EMBL" id="OBDY01000007">
    <property type="protein sequence ID" value="SNY45202.1"/>
    <property type="molecule type" value="Genomic_DNA"/>
</dbReference>
<dbReference type="OrthoDB" id="2082235at2"/>
<organism evidence="1 2">
    <name type="scientific">Paractinoplanes atraurantiacus</name>
    <dbReference type="NCBI Taxonomy" id="1036182"/>
    <lineage>
        <taxon>Bacteria</taxon>
        <taxon>Bacillati</taxon>
        <taxon>Actinomycetota</taxon>
        <taxon>Actinomycetes</taxon>
        <taxon>Micromonosporales</taxon>
        <taxon>Micromonosporaceae</taxon>
        <taxon>Paractinoplanes</taxon>
    </lineage>
</organism>
<evidence type="ECO:0000313" key="2">
    <source>
        <dbReference type="Proteomes" id="UP000219612"/>
    </source>
</evidence>
<dbReference type="Pfam" id="PF13563">
    <property type="entry name" value="2_5_RNA_ligase2"/>
    <property type="match status" value="1"/>
</dbReference>
<name>A0A285IB56_9ACTN</name>
<dbReference type="AlphaFoldDB" id="A0A285IB56"/>
<keyword evidence="2" id="KW-1185">Reference proteome</keyword>
<dbReference type="Proteomes" id="UP000219612">
    <property type="component" value="Unassembled WGS sequence"/>
</dbReference>
<gene>
    <name evidence="1" type="ORF">SAMN05421748_107188</name>
</gene>
<dbReference type="InterPro" id="IPR009097">
    <property type="entry name" value="Cyclic_Pdiesterase"/>
</dbReference>
<dbReference type="SUPFAM" id="SSF55144">
    <property type="entry name" value="LigT-like"/>
    <property type="match status" value="1"/>
</dbReference>
<evidence type="ECO:0000313" key="1">
    <source>
        <dbReference type="EMBL" id="SNY45202.1"/>
    </source>
</evidence>
<accession>A0A285IB56</accession>
<sequence>MEPTHSALILAVGEAEPVVAAHRERLDAAASWGVPAHITVLYPFLPPAEIDEHVLTALTGVAASVPAFFCTLERVDWFGDNVVWLAPAPATPIVTLTAAVTARFPEILPYGGEFTDIVPHLTIGHDHPREVLEAAAADITAHLPIHARVSSLRLIAGRPSPGPGWQNLAEFPLG</sequence>
<proteinExistence type="predicted"/>
<reference evidence="1 2" key="1">
    <citation type="submission" date="2017-09" db="EMBL/GenBank/DDBJ databases">
        <authorList>
            <person name="Ehlers B."/>
            <person name="Leendertz F.H."/>
        </authorList>
    </citation>
    <scope>NUCLEOTIDE SEQUENCE [LARGE SCALE GENOMIC DNA]</scope>
    <source>
        <strain evidence="1 2">CGMCC 4.6857</strain>
    </source>
</reference>